<dbReference type="Gene3D" id="3.30.160.60">
    <property type="entry name" value="Classic Zinc Finger"/>
    <property type="match status" value="1"/>
</dbReference>
<keyword evidence="3" id="KW-1185">Reference proteome</keyword>
<evidence type="ECO:0000256" key="1">
    <source>
        <dbReference type="SAM" id="MobiDB-lite"/>
    </source>
</evidence>
<accession>A0AA39LUJ4</accession>
<gene>
    <name evidence="2" type="ORF">QR680_004975</name>
</gene>
<dbReference type="AlphaFoldDB" id="A0AA39LUJ4"/>
<evidence type="ECO:0000313" key="3">
    <source>
        <dbReference type="Proteomes" id="UP001175271"/>
    </source>
</evidence>
<protein>
    <submittedName>
        <fullName evidence="2">Uncharacterized protein</fullName>
    </submittedName>
</protein>
<feature type="compositionally biased region" description="Low complexity" evidence="1">
    <location>
        <begin position="68"/>
        <end position="81"/>
    </location>
</feature>
<comment type="caution">
    <text evidence="2">The sequence shown here is derived from an EMBL/GenBank/DDBJ whole genome shotgun (WGS) entry which is preliminary data.</text>
</comment>
<feature type="compositionally biased region" description="Polar residues" evidence="1">
    <location>
        <begin position="82"/>
        <end position="93"/>
    </location>
</feature>
<feature type="region of interest" description="Disordered" evidence="1">
    <location>
        <begin position="68"/>
        <end position="97"/>
    </location>
</feature>
<evidence type="ECO:0000313" key="2">
    <source>
        <dbReference type="EMBL" id="KAK0410148.1"/>
    </source>
</evidence>
<reference evidence="2" key="1">
    <citation type="submission" date="2023-06" db="EMBL/GenBank/DDBJ databases">
        <title>Genomic analysis of the entomopathogenic nematode Steinernema hermaphroditum.</title>
        <authorList>
            <person name="Schwarz E.M."/>
            <person name="Heppert J.K."/>
            <person name="Baniya A."/>
            <person name="Schwartz H.T."/>
            <person name="Tan C.-H."/>
            <person name="Antoshechkin I."/>
            <person name="Sternberg P.W."/>
            <person name="Goodrich-Blair H."/>
            <person name="Dillman A.R."/>
        </authorList>
    </citation>
    <scope>NUCLEOTIDE SEQUENCE</scope>
    <source>
        <strain evidence="2">PS9179</strain>
        <tissue evidence="2">Whole animal</tissue>
    </source>
</reference>
<name>A0AA39LUJ4_9BILA</name>
<dbReference type="EMBL" id="JAUCMV010000003">
    <property type="protein sequence ID" value="KAK0410148.1"/>
    <property type="molecule type" value="Genomic_DNA"/>
</dbReference>
<organism evidence="2 3">
    <name type="scientific">Steinernema hermaphroditum</name>
    <dbReference type="NCBI Taxonomy" id="289476"/>
    <lineage>
        <taxon>Eukaryota</taxon>
        <taxon>Metazoa</taxon>
        <taxon>Ecdysozoa</taxon>
        <taxon>Nematoda</taxon>
        <taxon>Chromadorea</taxon>
        <taxon>Rhabditida</taxon>
        <taxon>Tylenchina</taxon>
        <taxon>Panagrolaimomorpha</taxon>
        <taxon>Strongyloidoidea</taxon>
        <taxon>Steinernematidae</taxon>
        <taxon>Steinernema</taxon>
    </lineage>
</organism>
<proteinExistence type="predicted"/>
<sequence>MDPLVQHYLQMQQLAIVNPYLSPPLSCTPSPASLPNPFAPFPVMPFFCPRLILPPTPLPYPLPFLATPSESTPSPSSTSGSCISQKPASTPSATPKVVPGRRAMTFCRLCDKSIADQKRSQGPTRHVLKDHMRDVRIFECPHCNYYSSYDATQVVSHIKRNHSGRRADISEVVDHKKEHRAAIDAKIRECFGRGLHDAKLKGFRPEADDTESVDVVNA</sequence>
<dbReference type="Proteomes" id="UP001175271">
    <property type="component" value="Unassembled WGS sequence"/>
</dbReference>